<name>A0A8H4U9I4_9HYPO</name>
<evidence type="ECO:0000313" key="3">
    <source>
        <dbReference type="Proteomes" id="UP000622797"/>
    </source>
</evidence>
<dbReference type="AlphaFoldDB" id="A0A8H4U9I4"/>
<dbReference type="PANTHER" id="PTHR40780">
    <property type="entry name" value="DUF3669 DOMAIN-CONTAINING PROTEIN"/>
    <property type="match status" value="1"/>
</dbReference>
<gene>
    <name evidence="2" type="ORF">FSARC_1058</name>
</gene>
<dbReference type="InterPro" id="IPR022137">
    <property type="entry name" value="Znf_prot_DUF3669"/>
</dbReference>
<sequence>MVTEMLSKSLEDDRNERLLSNLSEITTNEGLVAQLLSLRAVCKAPLNSQLTDNTHVLSDSTLAVDYRKIGFGQCGLIFHKPGRDNVIKVARPFFHHGLHADYLAHGAVRDAFAKQLQAPECRIPQVYDHFHATSVWWNDNASLLDEQHSEFPLPSSVLISEYIPPLPNVVRESLIKRYCPESMRPSALYNPLNRDCLARVYLGRRRAPNQPLQANFSLRNFNLHLDQMIEMNLPAETYARVIGQALAIIHWVANVDGYDIEFVLGGEASGSTGKATRIWVLDFNLCSRFEISTAILHPDTIIDQLVIAFFENDPYYPRPCVDSEPEEQLWNAFKTAYVLKAEEMLEALAHPLLRAHPQRFIDACVERAKPQRAIGNG</sequence>
<reference evidence="2" key="1">
    <citation type="journal article" date="2020" name="BMC Genomics">
        <title>Correction to: Identification and distribution of gene clusters required for synthesis of sphingolipid metabolism inhibitors in diverse species of the filamentous fungus Fusarium.</title>
        <authorList>
            <person name="Kim H.S."/>
            <person name="Lohmar J.M."/>
            <person name="Busman M."/>
            <person name="Brown D.W."/>
            <person name="Naumann T.A."/>
            <person name="Divon H.H."/>
            <person name="Lysoe E."/>
            <person name="Uhlig S."/>
            <person name="Proctor R.H."/>
        </authorList>
    </citation>
    <scope>NUCLEOTIDE SEQUENCE</scope>
    <source>
        <strain evidence="2">NRRL 20472</strain>
    </source>
</reference>
<dbReference type="Proteomes" id="UP000622797">
    <property type="component" value="Unassembled WGS sequence"/>
</dbReference>
<dbReference type="OrthoDB" id="2993351at2759"/>
<dbReference type="PANTHER" id="PTHR40780:SF2">
    <property type="entry name" value="DUF3669 DOMAIN-CONTAINING PROTEIN"/>
    <property type="match status" value="1"/>
</dbReference>
<evidence type="ECO:0000313" key="2">
    <source>
        <dbReference type="EMBL" id="KAF4972336.1"/>
    </source>
</evidence>
<evidence type="ECO:0000259" key="1">
    <source>
        <dbReference type="Pfam" id="PF12417"/>
    </source>
</evidence>
<dbReference type="EMBL" id="JABEXW010000060">
    <property type="protein sequence ID" value="KAF4972336.1"/>
    <property type="molecule type" value="Genomic_DNA"/>
</dbReference>
<proteinExistence type="predicted"/>
<feature type="domain" description="DUF3669" evidence="1">
    <location>
        <begin position="278"/>
        <end position="346"/>
    </location>
</feature>
<comment type="caution">
    <text evidence="2">The sequence shown here is derived from an EMBL/GenBank/DDBJ whole genome shotgun (WGS) entry which is preliminary data.</text>
</comment>
<dbReference type="Pfam" id="PF12417">
    <property type="entry name" value="DUF3669"/>
    <property type="match status" value="1"/>
</dbReference>
<accession>A0A8H4U9I4</accession>
<protein>
    <recommendedName>
        <fullName evidence="1">DUF3669 domain-containing protein</fullName>
    </recommendedName>
</protein>
<keyword evidence="3" id="KW-1185">Reference proteome</keyword>
<organism evidence="2 3">
    <name type="scientific">Fusarium sarcochroum</name>
    <dbReference type="NCBI Taxonomy" id="1208366"/>
    <lineage>
        <taxon>Eukaryota</taxon>
        <taxon>Fungi</taxon>
        <taxon>Dikarya</taxon>
        <taxon>Ascomycota</taxon>
        <taxon>Pezizomycotina</taxon>
        <taxon>Sordariomycetes</taxon>
        <taxon>Hypocreomycetidae</taxon>
        <taxon>Hypocreales</taxon>
        <taxon>Nectriaceae</taxon>
        <taxon>Fusarium</taxon>
        <taxon>Fusarium lateritium species complex</taxon>
    </lineage>
</organism>
<reference evidence="2" key="2">
    <citation type="submission" date="2020-05" db="EMBL/GenBank/DDBJ databases">
        <authorList>
            <person name="Kim H.-S."/>
            <person name="Proctor R.H."/>
            <person name="Brown D.W."/>
        </authorList>
    </citation>
    <scope>NUCLEOTIDE SEQUENCE</scope>
    <source>
        <strain evidence="2">NRRL 20472</strain>
    </source>
</reference>